<organism evidence="2 3">
    <name type="scientific">Lachnospira eligens (strain ATCC 27750 / DSM 3376 / VPI C15-48 / C15-B4)</name>
    <name type="common">Eubacterium eligens</name>
    <dbReference type="NCBI Taxonomy" id="515620"/>
    <lineage>
        <taxon>Bacteria</taxon>
        <taxon>Bacillati</taxon>
        <taxon>Bacillota</taxon>
        <taxon>Clostridia</taxon>
        <taxon>Lachnospirales</taxon>
        <taxon>Lachnospiraceae</taxon>
        <taxon>Lachnospira</taxon>
    </lineage>
</organism>
<evidence type="ECO:0000313" key="2">
    <source>
        <dbReference type="EMBL" id="ACR72952.1"/>
    </source>
</evidence>
<dbReference type="Proteomes" id="UP000001476">
    <property type="component" value="Chromosome"/>
</dbReference>
<evidence type="ECO:0000256" key="1">
    <source>
        <dbReference type="SAM" id="Phobius"/>
    </source>
</evidence>
<dbReference type="eggNOG" id="COG1716">
    <property type="taxonomic scope" value="Bacteria"/>
</dbReference>
<feature type="transmembrane region" description="Helical" evidence="1">
    <location>
        <begin position="130"/>
        <end position="148"/>
    </location>
</feature>
<dbReference type="AlphaFoldDB" id="C4Z4R3"/>
<dbReference type="STRING" id="515620.EUBELI_01969"/>
<dbReference type="KEGG" id="eel:EUBELI_01969"/>
<keyword evidence="1" id="KW-1133">Transmembrane helix</keyword>
<evidence type="ECO:0000313" key="3">
    <source>
        <dbReference type="Proteomes" id="UP000001476"/>
    </source>
</evidence>
<keyword evidence="1" id="KW-0812">Transmembrane</keyword>
<proteinExistence type="predicted"/>
<name>C4Z4R3_LACE2</name>
<dbReference type="HOGENOM" id="CLU_1459238_0_0_9"/>
<reference evidence="2 3" key="1">
    <citation type="journal article" date="2009" name="Proc. Natl. Acad. Sci. U.S.A.">
        <title>Characterizing a model human gut microbiota composed of members of its two dominant bacterial phyla.</title>
        <authorList>
            <person name="Mahowald M.A."/>
            <person name="Rey F.E."/>
            <person name="Seedorf H."/>
            <person name="Turnbaugh P.J."/>
            <person name="Fulton R.S."/>
            <person name="Wollam A."/>
            <person name="Shah N."/>
            <person name="Wang C."/>
            <person name="Magrini V."/>
            <person name="Wilson R.K."/>
            <person name="Cantarel B.L."/>
            <person name="Coutinho P.M."/>
            <person name="Henrissat B."/>
            <person name="Crock L.W."/>
            <person name="Russell A."/>
            <person name="Verberkmoes N.C."/>
            <person name="Hettich R.L."/>
            <person name="Gordon J.I."/>
        </authorList>
    </citation>
    <scope>NUCLEOTIDE SEQUENCE [LARGE SCALE GENOMIC DNA]</scope>
    <source>
        <strain evidence="3">ATCC 27750 / DSM 3376 / VPI C15-48 / C15-B4</strain>
    </source>
</reference>
<keyword evidence="1" id="KW-0472">Membrane</keyword>
<feature type="transmembrane region" description="Helical" evidence="1">
    <location>
        <begin position="154"/>
        <end position="170"/>
    </location>
</feature>
<sequence length="185" mass="20200">MSCGRANEQGAQFCKSCGAKLSQSDNSQQGMNNSASDSDAAFKQNNGYQQYDISENVYVGTTRMTKKEFDKCESIKPITKNLMVAAIITYVIGIISFVVNVIVAGNIFGILDVVIVVGLGLGIQLAKSRACAVALGAYSLFNLIFMMILTGRPGGWLIIICAVYAIIYTFKYQKTWNKYQQTGQL</sequence>
<protein>
    <submittedName>
        <fullName evidence="2">Uncharacterized protein</fullName>
    </submittedName>
</protein>
<gene>
    <name evidence="2" type="ordered locus">EUBELI_01969</name>
</gene>
<feature type="transmembrane region" description="Helical" evidence="1">
    <location>
        <begin position="81"/>
        <end position="99"/>
    </location>
</feature>
<accession>C4Z4R3</accession>
<keyword evidence="3" id="KW-1185">Reference proteome</keyword>
<feature type="transmembrane region" description="Helical" evidence="1">
    <location>
        <begin position="105"/>
        <end position="123"/>
    </location>
</feature>
<dbReference type="EMBL" id="CP001104">
    <property type="protein sequence ID" value="ACR72952.1"/>
    <property type="molecule type" value="Genomic_DNA"/>
</dbReference>